<evidence type="ECO:0008006" key="4">
    <source>
        <dbReference type="Google" id="ProtNLM"/>
    </source>
</evidence>
<proteinExistence type="inferred from homology"/>
<dbReference type="AlphaFoldDB" id="A0AAW1RG17"/>
<evidence type="ECO:0000313" key="2">
    <source>
        <dbReference type="EMBL" id="KAK9832528.1"/>
    </source>
</evidence>
<dbReference type="InterPro" id="IPR001128">
    <property type="entry name" value="Cyt_P450"/>
</dbReference>
<dbReference type="EMBL" id="JALJOU010000041">
    <property type="protein sequence ID" value="KAK9832528.1"/>
    <property type="molecule type" value="Genomic_DNA"/>
</dbReference>
<dbReference type="PRINTS" id="PR00463">
    <property type="entry name" value="EP450I"/>
</dbReference>
<dbReference type="GO" id="GO:0004497">
    <property type="term" value="F:monooxygenase activity"/>
    <property type="evidence" value="ECO:0007669"/>
    <property type="project" value="InterPro"/>
</dbReference>
<evidence type="ECO:0000256" key="1">
    <source>
        <dbReference type="ARBA" id="ARBA00010617"/>
    </source>
</evidence>
<comment type="caution">
    <text evidence="2">The sequence shown here is derived from an EMBL/GenBank/DDBJ whole genome shotgun (WGS) entry which is preliminary data.</text>
</comment>
<dbReference type="InterPro" id="IPR002401">
    <property type="entry name" value="Cyt_P450_E_grp-I"/>
</dbReference>
<dbReference type="PANTHER" id="PTHR24305:SF166">
    <property type="entry name" value="CYTOCHROME P450 12A4, MITOCHONDRIAL-RELATED"/>
    <property type="match status" value="1"/>
</dbReference>
<dbReference type="InterPro" id="IPR050121">
    <property type="entry name" value="Cytochrome_P450_monoxygenase"/>
</dbReference>
<gene>
    <name evidence="2" type="ORF">WJX81_006054</name>
</gene>
<name>A0AAW1RG17_9CHLO</name>
<evidence type="ECO:0000313" key="3">
    <source>
        <dbReference type="Proteomes" id="UP001445335"/>
    </source>
</evidence>
<dbReference type="InterPro" id="IPR036396">
    <property type="entry name" value="Cyt_P450_sf"/>
</dbReference>
<dbReference type="Proteomes" id="UP001445335">
    <property type="component" value="Unassembled WGS sequence"/>
</dbReference>
<dbReference type="GO" id="GO:0005506">
    <property type="term" value="F:iron ion binding"/>
    <property type="evidence" value="ECO:0007669"/>
    <property type="project" value="InterPro"/>
</dbReference>
<accession>A0AAW1RG17</accession>
<dbReference type="Pfam" id="PF00067">
    <property type="entry name" value="p450"/>
    <property type="match status" value="2"/>
</dbReference>
<dbReference type="GO" id="GO:0016705">
    <property type="term" value="F:oxidoreductase activity, acting on paired donors, with incorporation or reduction of molecular oxygen"/>
    <property type="evidence" value="ECO:0007669"/>
    <property type="project" value="InterPro"/>
</dbReference>
<organism evidence="2 3">
    <name type="scientific">Elliptochloris bilobata</name>
    <dbReference type="NCBI Taxonomy" id="381761"/>
    <lineage>
        <taxon>Eukaryota</taxon>
        <taxon>Viridiplantae</taxon>
        <taxon>Chlorophyta</taxon>
        <taxon>core chlorophytes</taxon>
        <taxon>Trebouxiophyceae</taxon>
        <taxon>Trebouxiophyceae incertae sedis</taxon>
        <taxon>Elliptochloris clade</taxon>
        <taxon>Elliptochloris</taxon>
    </lineage>
</organism>
<protein>
    <recommendedName>
        <fullName evidence="4">Cytochrome P450</fullName>
    </recommendedName>
</protein>
<sequence>MKHFSQRSDHHRALQRWAAEYGGIYRIRLVDTTMIVVSDPHLVEIVLARGSEVEKSVEAIYSRLNIINNLKNLPTMFSSKHTSAHWKAVRKGVSPAFNQNNIRRAAPTHSLWCALAAFLAPDNVLVVGECHRRRLHPIITGAVEQLMAILRALPNQALDMEDATHRLTLDLIMQWSYNVDFKGVASFGADAEKIGNGTRDAGAVERGQGASKADYSGFQKVMRQLVAANQAAERGPGDASVAGHLLRTRDAAGKPLSDEQLVCEFGVMFQGGHDTTARTMAWALYMVANHPEVERRVTAELDALGLLATPTRPSPRQLEYDDISKLQYLTNCIKESLRMRPPDCVGQNLARHSMPAALAMLFSHFTFRLADEMGGVEGMTASEDIGRLAFARRPAHGLCTFWRPRLDLSGMKALHPGRGLLMHCTPRV</sequence>
<dbReference type="Gene3D" id="1.10.630.10">
    <property type="entry name" value="Cytochrome P450"/>
    <property type="match status" value="2"/>
</dbReference>
<dbReference type="CDD" id="cd00302">
    <property type="entry name" value="cytochrome_P450"/>
    <property type="match status" value="1"/>
</dbReference>
<comment type="similarity">
    <text evidence="1">Belongs to the cytochrome P450 family.</text>
</comment>
<dbReference type="PANTHER" id="PTHR24305">
    <property type="entry name" value="CYTOCHROME P450"/>
    <property type="match status" value="1"/>
</dbReference>
<reference evidence="2 3" key="1">
    <citation type="journal article" date="2024" name="Nat. Commun.">
        <title>Phylogenomics reveals the evolutionary origins of lichenization in chlorophyte algae.</title>
        <authorList>
            <person name="Puginier C."/>
            <person name="Libourel C."/>
            <person name="Otte J."/>
            <person name="Skaloud P."/>
            <person name="Haon M."/>
            <person name="Grisel S."/>
            <person name="Petersen M."/>
            <person name="Berrin J.G."/>
            <person name="Delaux P.M."/>
            <person name="Dal Grande F."/>
            <person name="Keller J."/>
        </authorList>
    </citation>
    <scope>NUCLEOTIDE SEQUENCE [LARGE SCALE GENOMIC DNA]</scope>
    <source>
        <strain evidence="2 3">SAG 245.80</strain>
    </source>
</reference>
<dbReference type="SUPFAM" id="SSF48264">
    <property type="entry name" value="Cytochrome P450"/>
    <property type="match status" value="1"/>
</dbReference>
<keyword evidence="3" id="KW-1185">Reference proteome</keyword>
<dbReference type="GO" id="GO:0020037">
    <property type="term" value="F:heme binding"/>
    <property type="evidence" value="ECO:0007669"/>
    <property type="project" value="InterPro"/>
</dbReference>